<dbReference type="PROSITE" id="PS00678">
    <property type="entry name" value="WD_REPEATS_1"/>
    <property type="match status" value="1"/>
</dbReference>
<keyword evidence="5" id="KW-1185">Reference proteome</keyword>
<dbReference type="SUPFAM" id="SSF50969">
    <property type="entry name" value="YVTN repeat-like/Quinoprotein amine dehydrogenase"/>
    <property type="match status" value="1"/>
</dbReference>
<feature type="repeat" description="WD" evidence="3">
    <location>
        <begin position="1"/>
        <end position="23"/>
    </location>
</feature>
<evidence type="ECO:0000256" key="3">
    <source>
        <dbReference type="PROSITE-ProRule" id="PRU00221"/>
    </source>
</evidence>
<dbReference type="SMART" id="SM00320">
    <property type="entry name" value="WD40"/>
    <property type="match status" value="2"/>
</dbReference>
<keyword evidence="1 3" id="KW-0853">WD repeat</keyword>
<evidence type="ECO:0000256" key="1">
    <source>
        <dbReference type="ARBA" id="ARBA00022574"/>
    </source>
</evidence>
<dbReference type="EMBL" id="CP051627">
    <property type="protein sequence ID" value="UPT22596.1"/>
    <property type="molecule type" value="Genomic_DNA"/>
</dbReference>
<dbReference type="PANTHER" id="PTHR19879">
    <property type="entry name" value="TRANSCRIPTION INITIATION FACTOR TFIID"/>
    <property type="match status" value="1"/>
</dbReference>
<dbReference type="PROSITE" id="PS50082">
    <property type="entry name" value="WD_REPEATS_2"/>
    <property type="match status" value="3"/>
</dbReference>
<dbReference type="InterPro" id="IPR015943">
    <property type="entry name" value="WD40/YVTN_repeat-like_dom_sf"/>
</dbReference>
<evidence type="ECO:0000313" key="4">
    <source>
        <dbReference type="EMBL" id="UPT22596.1"/>
    </source>
</evidence>
<keyword evidence="2" id="KW-0677">Repeat</keyword>
<evidence type="ECO:0008006" key="6">
    <source>
        <dbReference type="Google" id="ProtNLM"/>
    </source>
</evidence>
<organism evidence="4 5">
    <name type="scientific">Thermobifida alba</name>
    <name type="common">Thermomonospora alba</name>
    <dbReference type="NCBI Taxonomy" id="53522"/>
    <lineage>
        <taxon>Bacteria</taxon>
        <taxon>Bacillati</taxon>
        <taxon>Actinomycetota</taxon>
        <taxon>Actinomycetes</taxon>
        <taxon>Streptosporangiales</taxon>
        <taxon>Nocardiopsidaceae</taxon>
        <taxon>Thermobifida</taxon>
    </lineage>
</organism>
<name>A0ABY4L6R5_THEAE</name>
<feature type="repeat" description="WD" evidence="3">
    <location>
        <begin position="26"/>
        <end position="59"/>
    </location>
</feature>
<dbReference type="Proteomes" id="UP000832041">
    <property type="component" value="Chromosome"/>
</dbReference>
<dbReference type="Gene3D" id="2.130.10.10">
    <property type="entry name" value="YVTN repeat-like/Quinoprotein amine dehydrogenase"/>
    <property type="match status" value="1"/>
</dbReference>
<accession>A0ABY4L6R5</accession>
<protein>
    <recommendedName>
        <fullName evidence="6">WD40 repeat domain-containing protein</fullName>
    </recommendedName>
</protein>
<sequence>MLASGGDEVIEVWEVESGRSLAVVPYGGSSARIDEFVLSPDGSRLLSSDSEGRIILWDVAPGGSGDREFLDLHDSEVTALAFHPDGSLVVSGDEKGAIELHVLETADDG</sequence>
<dbReference type="InterPro" id="IPR019775">
    <property type="entry name" value="WD40_repeat_CS"/>
</dbReference>
<gene>
    <name evidence="4" type="ORF">FOF52_17905</name>
</gene>
<evidence type="ECO:0000313" key="5">
    <source>
        <dbReference type="Proteomes" id="UP000832041"/>
    </source>
</evidence>
<dbReference type="InterPro" id="IPR001680">
    <property type="entry name" value="WD40_rpt"/>
</dbReference>
<dbReference type="Pfam" id="PF00400">
    <property type="entry name" value="WD40"/>
    <property type="match status" value="2"/>
</dbReference>
<feature type="repeat" description="WD" evidence="3">
    <location>
        <begin position="70"/>
        <end position="100"/>
    </location>
</feature>
<proteinExistence type="predicted"/>
<evidence type="ECO:0000256" key="2">
    <source>
        <dbReference type="ARBA" id="ARBA00022737"/>
    </source>
</evidence>
<dbReference type="PROSITE" id="PS50294">
    <property type="entry name" value="WD_REPEATS_REGION"/>
    <property type="match status" value="1"/>
</dbReference>
<dbReference type="PANTHER" id="PTHR19879:SF9">
    <property type="entry name" value="TRANSCRIPTION INITIATION FACTOR TFIID SUBUNIT 5"/>
    <property type="match status" value="1"/>
</dbReference>
<reference evidence="4 5" key="1">
    <citation type="submission" date="2020-04" db="EMBL/GenBank/DDBJ databases">
        <title>Thermobifida alba genome sequencing and assembly.</title>
        <authorList>
            <person name="Luzics S."/>
            <person name="Horvath B."/>
            <person name="Nagy I."/>
            <person name="Toth A."/>
            <person name="Nagy I."/>
            <person name="Kukolya J."/>
        </authorList>
    </citation>
    <scope>NUCLEOTIDE SEQUENCE [LARGE SCALE GENOMIC DNA]</scope>
    <source>
        <strain evidence="4 5">DSM 43795</strain>
    </source>
</reference>
<dbReference type="InterPro" id="IPR011044">
    <property type="entry name" value="Quino_amine_DH_bsu"/>
</dbReference>